<sequence length="116" mass="13034">MNLYHCLIELKQDAKALAFASAVDAWLSRLQARGVIGGWRLLRRKLGLASGSHTDFLLEIEVEGLAQLDGAFAALSTAEDDDERRYEQVHHMIARAEVGLYRPFPDPAFRERIALI</sequence>
<evidence type="ECO:0000313" key="2">
    <source>
        <dbReference type="Proteomes" id="UP000305709"/>
    </source>
</evidence>
<reference evidence="1 2" key="1">
    <citation type="submission" date="2019-06" db="EMBL/GenBank/DDBJ databases">
        <authorList>
            <person name="Jiang L."/>
        </authorList>
    </citation>
    <scope>NUCLEOTIDE SEQUENCE [LARGE SCALE GENOMIC DNA]</scope>
    <source>
        <strain evidence="1 2">YIM 48858</strain>
    </source>
</reference>
<accession>A0A5C4NEU0</accession>
<organism evidence="1 2">
    <name type="scientific">Rubellimicrobium roseum</name>
    <dbReference type="NCBI Taxonomy" id="687525"/>
    <lineage>
        <taxon>Bacteria</taxon>
        <taxon>Pseudomonadati</taxon>
        <taxon>Pseudomonadota</taxon>
        <taxon>Alphaproteobacteria</taxon>
        <taxon>Rhodobacterales</taxon>
        <taxon>Roseobacteraceae</taxon>
        <taxon>Rubellimicrobium</taxon>
    </lineage>
</organism>
<dbReference type="InterPro" id="IPR046722">
    <property type="entry name" value="DUF6614"/>
</dbReference>
<dbReference type="EMBL" id="VDFV01000021">
    <property type="protein sequence ID" value="TNC69481.1"/>
    <property type="molecule type" value="Genomic_DNA"/>
</dbReference>
<proteinExistence type="predicted"/>
<evidence type="ECO:0000313" key="1">
    <source>
        <dbReference type="EMBL" id="TNC69481.1"/>
    </source>
</evidence>
<gene>
    <name evidence="1" type="ORF">FHG71_13795</name>
</gene>
<dbReference type="Proteomes" id="UP000305709">
    <property type="component" value="Unassembled WGS sequence"/>
</dbReference>
<dbReference type="AlphaFoldDB" id="A0A5C4NEU0"/>
<name>A0A5C4NEU0_9RHOB</name>
<protein>
    <submittedName>
        <fullName evidence="1">Uncharacterized protein</fullName>
    </submittedName>
</protein>
<keyword evidence="2" id="KW-1185">Reference proteome</keyword>
<comment type="caution">
    <text evidence="1">The sequence shown here is derived from an EMBL/GenBank/DDBJ whole genome shotgun (WGS) entry which is preliminary data.</text>
</comment>
<dbReference type="OrthoDB" id="7359918at2"/>
<dbReference type="Pfam" id="PF20319">
    <property type="entry name" value="DUF6614"/>
    <property type="match status" value="1"/>
</dbReference>
<dbReference type="RefSeq" id="WP_139082277.1">
    <property type="nucleotide sequence ID" value="NZ_VDFV01000021.1"/>
</dbReference>